<feature type="signal peptide" evidence="1">
    <location>
        <begin position="1"/>
        <end position="26"/>
    </location>
</feature>
<protein>
    <recommendedName>
        <fullName evidence="4">Surface antigen domain-containing protein</fullName>
    </recommendedName>
</protein>
<sequence>MKVSRRNLSLSVMALALVWVGEGAWAQAYSAFSTDTIYGSLKHEEAVSFNKAAVGVLENTQDNATTLWSSPTKRRTPITATLNADGVQQQNGMPCRLLHSRLERGPNHESWEFLFCQKDGQWKAVSQTLR</sequence>
<reference evidence="2 3" key="1">
    <citation type="submission" date="2017-05" db="EMBL/GenBank/DDBJ databases">
        <title>Complete and WGS of Bordetella genogroups.</title>
        <authorList>
            <person name="Spilker T."/>
            <person name="LiPuma J."/>
        </authorList>
    </citation>
    <scope>NUCLEOTIDE SEQUENCE [LARGE SCALE GENOMIC DNA]</scope>
    <source>
        <strain evidence="2 3">AU9919</strain>
    </source>
</reference>
<comment type="caution">
    <text evidence="2">The sequence shown here is derived from an EMBL/GenBank/DDBJ whole genome shotgun (WGS) entry which is preliminary data.</text>
</comment>
<name>A0A261U294_9BORD</name>
<dbReference type="AlphaFoldDB" id="A0A261U294"/>
<evidence type="ECO:0008006" key="4">
    <source>
        <dbReference type="Google" id="ProtNLM"/>
    </source>
</evidence>
<gene>
    <name evidence="2" type="ORF">CAL20_11120</name>
</gene>
<accession>A0A261U294</accession>
<keyword evidence="3" id="KW-1185">Reference proteome</keyword>
<keyword evidence="1" id="KW-0732">Signal</keyword>
<proteinExistence type="predicted"/>
<dbReference type="EMBL" id="NEVQ01000013">
    <property type="protein sequence ID" value="OZI55999.1"/>
    <property type="molecule type" value="Genomic_DNA"/>
</dbReference>
<evidence type="ECO:0000313" key="2">
    <source>
        <dbReference type="EMBL" id="OZI55999.1"/>
    </source>
</evidence>
<organism evidence="2 3">
    <name type="scientific">Bordetella genomosp. 4</name>
    <dbReference type="NCBI Taxonomy" id="463044"/>
    <lineage>
        <taxon>Bacteria</taxon>
        <taxon>Pseudomonadati</taxon>
        <taxon>Pseudomonadota</taxon>
        <taxon>Betaproteobacteria</taxon>
        <taxon>Burkholderiales</taxon>
        <taxon>Alcaligenaceae</taxon>
        <taxon>Bordetella</taxon>
    </lineage>
</organism>
<evidence type="ECO:0000313" key="3">
    <source>
        <dbReference type="Proteomes" id="UP000216885"/>
    </source>
</evidence>
<dbReference type="Proteomes" id="UP000216885">
    <property type="component" value="Unassembled WGS sequence"/>
</dbReference>
<feature type="chain" id="PRO_5013079770" description="Surface antigen domain-containing protein" evidence="1">
    <location>
        <begin position="27"/>
        <end position="130"/>
    </location>
</feature>
<evidence type="ECO:0000256" key="1">
    <source>
        <dbReference type="SAM" id="SignalP"/>
    </source>
</evidence>